<dbReference type="AlphaFoldDB" id="A0AAV7I481"/>
<sequence>MLSPCKCLAETPSSGSLPAVPLAPVGPSPSSSLLFCISRRQTYLAFGLSLLFVQSPKRVHPGPGSIQLNELLVGAFDSIGITGECWYRRQRSWITREELNPRCCSVYSVGTIANASTLLMANV</sequence>
<organism evidence="1 2">
    <name type="scientific">Cotesia glomerata</name>
    <name type="common">Lepidopteran parasitic wasp</name>
    <name type="synonym">Apanteles glomeratus</name>
    <dbReference type="NCBI Taxonomy" id="32391"/>
    <lineage>
        <taxon>Eukaryota</taxon>
        <taxon>Metazoa</taxon>
        <taxon>Ecdysozoa</taxon>
        <taxon>Arthropoda</taxon>
        <taxon>Hexapoda</taxon>
        <taxon>Insecta</taxon>
        <taxon>Pterygota</taxon>
        <taxon>Neoptera</taxon>
        <taxon>Endopterygota</taxon>
        <taxon>Hymenoptera</taxon>
        <taxon>Apocrita</taxon>
        <taxon>Ichneumonoidea</taxon>
        <taxon>Braconidae</taxon>
        <taxon>Microgastrinae</taxon>
        <taxon>Cotesia</taxon>
    </lineage>
</organism>
<comment type="caution">
    <text evidence="1">The sequence shown here is derived from an EMBL/GenBank/DDBJ whole genome shotgun (WGS) entry which is preliminary data.</text>
</comment>
<keyword evidence="2" id="KW-1185">Reference proteome</keyword>
<evidence type="ECO:0000313" key="1">
    <source>
        <dbReference type="EMBL" id="KAH0540709.1"/>
    </source>
</evidence>
<gene>
    <name evidence="1" type="ORF">KQX54_019332</name>
</gene>
<evidence type="ECO:0000313" key="2">
    <source>
        <dbReference type="Proteomes" id="UP000826195"/>
    </source>
</evidence>
<proteinExistence type="predicted"/>
<dbReference type="EMBL" id="JAHXZJ010002609">
    <property type="protein sequence ID" value="KAH0540709.1"/>
    <property type="molecule type" value="Genomic_DNA"/>
</dbReference>
<accession>A0AAV7I481</accession>
<reference evidence="1 2" key="1">
    <citation type="journal article" date="2021" name="J. Hered.">
        <title>A chromosome-level genome assembly of the parasitoid wasp, Cotesia glomerata (Hymenoptera: Braconidae).</title>
        <authorList>
            <person name="Pinto B.J."/>
            <person name="Weis J.J."/>
            <person name="Gamble T."/>
            <person name="Ode P.J."/>
            <person name="Paul R."/>
            <person name="Zaspel J.M."/>
        </authorList>
    </citation>
    <scope>NUCLEOTIDE SEQUENCE [LARGE SCALE GENOMIC DNA]</scope>
    <source>
        <strain evidence="1">CgM1</strain>
    </source>
</reference>
<dbReference type="Proteomes" id="UP000826195">
    <property type="component" value="Unassembled WGS sequence"/>
</dbReference>
<name>A0AAV7I481_COTGL</name>
<protein>
    <submittedName>
        <fullName evidence="1">Uncharacterized protein</fullName>
    </submittedName>
</protein>